<protein>
    <submittedName>
        <fullName evidence="3">Protein TsetseEP-like</fullName>
    </submittedName>
</protein>
<dbReference type="RefSeq" id="XP_029009754.1">
    <property type="nucleotide sequence ID" value="XM_029153921.3"/>
</dbReference>
<name>A0A6P7MVT4_BETSP</name>
<reference evidence="3" key="1">
    <citation type="submission" date="2025-08" db="UniProtKB">
        <authorList>
            <consortium name="RefSeq"/>
        </authorList>
    </citation>
    <scope>IDENTIFICATION</scope>
</reference>
<evidence type="ECO:0000313" key="3">
    <source>
        <dbReference type="RefSeq" id="XP_029009754.1"/>
    </source>
</evidence>
<feature type="region of interest" description="Disordered" evidence="1">
    <location>
        <begin position="1"/>
        <end position="152"/>
    </location>
</feature>
<organism evidence="2 3">
    <name type="scientific">Betta splendens</name>
    <name type="common">Siamese fighting fish</name>
    <dbReference type="NCBI Taxonomy" id="158456"/>
    <lineage>
        <taxon>Eukaryota</taxon>
        <taxon>Metazoa</taxon>
        <taxon>Chordata</taxon>
        <taxon>Craniata</taxon>
        <taxon>Vertebrata</taxon>
        <taxon>Euteleostomi</taxon>
        <taxon>Actinopterygii</taxon>
        <taxon>Neopterygii</taxon>
        <taxon>Teleostei</taxon>
        <taxon>Neoteleostei</taxon>
        <taxon>Acanthomorphata</taxon>
        <taxon>Anabantaria</taxon>
        <taxon>Anabantiformes</taxon>
        <taxon>Anabantoidei</taxon>
        <taxon>Osphronemidae</taxon>
        <taxon>Betta</taxon>
    </lineage>
</organism>
<gene>
    <name evidence="3" type="primary">LOC114857440</name>
</gene>
<feature type="region of interest" description="Disordered" evidence="1">
    <location>
        <begin position="195"/>
        <end position="218"/>
    </location>
</feature>
<feature type="compositionally biased region" description="Acidic residues" evidence="1">
    <location>
        <begin position="22"/>
        <end position="32"/>
    </location>
</feature>
<accession>A0A6P7MVT4</accession>
<dbReference type="Proteomes" id="UP000515150">
    <property type="component" value="Chromosome 6"/>
</dbReference>
<evidence type="ECO:0000313" key="2">
    <source>
        <dbReference type="Proteomes" id="UP000515150"/>
    </source>
</evidence>
<dbReference type="InParanoid" id="A0A6P7MVT4"/>
<proteinExistence type="predicted"/>
<sequence>MGNKISRRRDTLKSAESAATEDPADAQQAEEPEAPRTQEAAEEEDLDVVVGEPVTEVACLPSGECTSDMKPPKTTAATPDADDDVETETPAPKSGPVEEPQPVAAAQLAPEPELTPNPQVEADVAPGPISEPGPGPAEDLEQTDMLTQEAAPQPVISSSALVDLGVAVTLQPVIAPIHSPVHADKPLDVTLAEECQGDAQAAESSTPEPEKPGEMSECLEEAGENLLVGDVNEDSVSALLKNLELHGNDLVTDLIPSDVKMPDETPSADVCSSAELM</sequence>
<feature type="region of interest" description="Disordered" evidence="1">
    <location>
        <begin position="258"/>
        <end position="277"/>
    </location>
</feature>
<dbReference type="KEGG" id="bspl:114857440"/>
<evidence type="ECO:0000256" key="1">
    <source>
        <dbReference type="SAM" id="MobiDB-lite"/>
    </source>
</evidence>
<keyword evidence="2" id="KW-1185">Reference proteome</keyword>
<dbReference type="OrthoDB" id="8964454at2759"/>
<dbReference type="GeneID" id="114857440"/>
<dbReference type="AlphaFoldDB" id="A0A6P7MVT4"/>